<dbReference type="InterPro" id="IPR007353">
    <property type="entry name" value="DUF421"/>
</dbReference>
<dbReference type="AlphaFoldDB" id="A0A484IB64"/>
<evidence type="ECO:0000256" key="4">
    <source>
        <dbReference type="ARBA" id="ARBA00022692"/>
    </source>
</evidence>
<sequence>MNINTKILIIIIVVLGVIVLFFGYQIYQLNNSLNFIRSNLLINQESGSNREDQSGQLSGSHSNTTVNLSPPMAIYNIPWLQNQANNQTTGQSEGEVSEGSDSGVESQVESQNLIVAALVPEPFSIVSVIIRTSIIALSVFVIVKWLGGKGIGQLSPFGLLIVVGLGTAIGDPMIYNEISIPQALVAVIIIVVFFKIIDYLTLKSKRFRESVEPNPILLVEYGKIDKIGLNKAKMDKEEFEIEMRLAGIENIDEIKFARLEPNGRISFILRNKEKNKNID</sequence>
<evidence type="ECO:0000313" key="9">
    <source>
        <dbReference type="EMBL" id="VFJ12920.1"/>
    </source>
</evidence>
<dbReference type="Gene3D" id="3.30.240.20">
    <property type="entry name" value="bsu07140 like domains"/>
    <property type="match status" value="1"/>
</dbReference>
<feature type="transmembrane region" description="Helical" evidence="7">
    <location>
        <begin position="180"/>
        <end position="200"/>
    </location>
</feature>
<protein>
    <recommendedName>
        <fullName evidence="8">YetF C-terminal domain-containing protein</fullName>
    </recommendedName>
</protein>
<keyword evidence="3" id="KW-1003">Cell membrane</keyword>
<dbReference type="EMBL" id="LR216287">
    <property type="protein sequence ID" value="VFJ12920.1"/>
    <property type="molecule type" value="Genomic_DNA"/>
</dbReference>
<organism evidence="9 10">
    <name type="scientific">Candidatus Nitrosocosmicus franklandianus</name>
    <dbReference type="NCBI Taxonomy" id="1798806"/>
    <lineage>
        <taxon>Archaea</taxon>
        <taxon>Nitrososphaerota</taxon>
        <taxon>Nitrososphaeria</taxon>
        <taxon>Nitrososphaerales</taxon>
        <taxon>Nitrososphaeraceae</taxon>
        <taxon>Candidatus Nitrosocosmicus</taxon>
    </lineage>
</organism>
<evidence type="ECO:0000313" key="10">
    <source>
        <dbReference type="Proteomes" id="UP000294299"/>
    </source>
</evidence>
<feature type="domain" description="YetF C-terminal" evidence="8">
    <location>
        <begin position="203"/>
        <end position="273"/>
    </location>
</feature>
<evidence type="ECO:0000256" key="3">
    <source>
        <dbReference type="ARBA" id="ARBA00022475"/>
    </source>
</evidence>
<feature type="transmembrane region" description="Helical" evidence="7">
    <location>
        <begin position="154"/>
        <end position="174"/>
    </location>
</feature>
<keyword evidence="6 7" id="KW-0472">Membrane</keyword>
<evidence type="ECO:0000256" key="1">
    <source>
        <dbReference type="ARBA" id="ARBA00004651"/>
    </source>
</evidence>
<comment type="subcellular location">
    <subcellularLocation>
        <location evidence="1">Cell membrane</location>
        <topology evidence="1">Multi-pass membrane protein</topology>
    </subcellularLocation>
</comment>
<evidence type="ECO:0000256" key="7">
    <source>
        <dbReference type="SAM" id="Phobius"/>
    </source>
</evidence>
<evidence type="ECO:0000256" key="6">
    <source>
        <dbReference type="ARBA" id="ARBA00023136"/>
    </source>
</evidence>
<dbReference type="GO" id="GO:0005886">
    <property type="term" value="C:plasma membrane"/>
    <property type="evidence" value="ECO:0007669"/>
    <property type="project" value="UniProtKB-SubCell"/>
</dbReference>
<accession>A0A484IB64</accession>
<name>A0A484IB64_9ARCH</name>
<comment type="similarity">
    <text evidence="2">Belongs to the UPF0702 family.</text>
</comment>
<proteinExistence type="inferred from homology"/>
<evidence type="ECO:0000256" key="2">
    <source>
        <dbReference type="ARBA" id="ARBA00006448"/>
    </source>
</evidence>
<feature type="transmembrane region" description="Helical" evidence="7">
    <location>
        <begin position="123"/>
        <end position="147"/>
    </location>
</feature>
<gene>
    <name evidence="9" type="ORF">NFRAN_0598</name>
</gene>
<feature type="transmembrane region" description="Helical" evidence="7">
    <location>
        <begin position="7"/>
        <end position="27"/>
    </location>
</feature>
<dbReference type="Proteomes" id="UP000294299">
    <property type="component" value="Chromosome NFRAN"/>
</dbReference>
<dbReference type="PANTHER" id="PTHR34582">
    <property type="entry name" value="UPF0702 TRANSMEMBRANE PROTEIN YCAP"/>
    <property type="match status" value="1"/>
</dbReference>
<keyword evidence="5 7" id="KW-1133">Transmembrane helix</keyword>
<reference evidence="9 10" key="1">
    <citation type="submission" date="2019-02" db="EMBL/GenBank/DDBJ databases">
        <authorList>
            <person name="Lehtovirta-Morley E L."/>
        </authorList>
    </citation>
    <scope>NUCLEOTIDE SEQUENCE [LARGE SCALE GENOMIC DNA]</scope>
    <source>
        <strain evidence="9">NFRAN1</strain>
    </source>
</reference>
<evidence type="ECO:0000256" key="5">
    <source>
        <dbReference type="ARBA" id="ARBA00022989"/>
    </source>
</evidence>
<dbReference type="PANTHER" id="PTHR34582:SF6">
    <property type="entry name" value="UPF0702 TRANSMEMBRANE PROTEIN YCAP"/>
    <property type="match status" value="1"/>
</dbReference>
<dbReference type="Pfam" id="PF04239">
    <property type="entry name" value="DUF421"/>
    <property type="match status" value="1"/>
</dbReference>
<keyword evidence="4 7" id="KW-0812">Transmembrane</keyword>
<evidence type="ECO:0000259" key="8">
    <source>
        <dbReference type="Pfam" id="PF04239"/>
    </source>
</evidence>
<keyword evidence="10" id="KW-1185">Reference proteome</keyword>
<dbReference type="InterPro" id="IPR023090">
    <property type="entry name" value="UPF0702_alpha/beta_dom_sf"/>
</dbReference>
<dbReference type="KEGG" id="nfn:NFRAN_0598"/>